<comment type="similarity">
    <text evidence="1">Belongs to the metallo-dependent hydrolases superfamily. ATZ/TRZ family.</text>
</comment>
<dbReference type="GO" id="GO:0016810">
    <property type="term" value="F:hydrolase activity, acting on carbon-nitrogen (but not peptide) bonds"/>
    <property type="evidence" value="ECO:0007669"/>
    <property type="project" value="InterPro"/>
</dbReference>
<dbReference type="Pfam" id="PF01979">
    <property type="entry name" value="Amidohydro_1"/>
    <property type="match status" value="1"/>
</dbReference>
<dbReference type="Gene3D" id="3.20.20.140">
    <property type="entry name" value="Metal-dependent hydrolases"/>
    <property type="match status" value="1"/>
</dbReference>
<feature type="domain" description="Amidohydrolase-related" evidence="3">
    <location>
        <begin position="59"/>
        <end position="421"/>
    </location>
</feature>
<dbReference type="InterPro" id="IPR006680">
    <property type="entry name" value="Amidohydro-rel"/>
</dbReference>
<protein>
    <submittedName>
        <fullName evidence="4">Cytosine/adenosine deaminase-related metal-dependent hydrolase</fullName>
    </submittedName>
</protein>
<dbReference type="NCBIfam" id="NF006056">
    <property type="entry name" value="PRK08204.1"/>
    <property type="match status" value="1"/>
</dbReference>
<evidence type="ECO:0000256" key="1">
    <source>
        <dbReference type="ARBA" id="ARBA00006745"/>
    </source>
</evidence>
<dbReference type="InterPro" id="IPR011059">
    <property type="entry name" value="Metal-dep_hydrolase_composite"/>
</dbReference>
<accession>A0A7W9ENP7</accession>
<dbReference type="InterPro" id="IPR050287">
    <property type="entry name" value="MTA/SAH_deaminase"/>
</dbReference>
<dbReference type="SUPFAM" id="SSF51556">
    <property type="entry name" value="Metallo-dependent hydrolases"/>
    <property type="match status" value="1"/>
</dbReference>
<evidence type="ECO:0000259" key="3">
    <source>
        <dbReference type="Pfam" id="PF01979"/>
    </source>
</evidence>
<dbReference type="Proteomes" id="UP000555546">
    <property type="component" value="Unassembled WGS sequence"/>
</dbReference>
<dbReference type="SUPFAM" id="SSF51338">
    <property type="entry name" value="Composite domain of metallo-dependent hydrolases"/>
    <property type="match status" value="1"/>
</dbReference>
<dbReference type="RefSeq" id="WP_183658493.1">
    <property type="nucleotide sequence ID" value="NZ_JACIJG010000043.1"/>
</dbReference>
<dbReference type="InterPro" id="IPR032466">
    <property type="entry name" value="Metal_Hydrolase"/>
</dbReference>
<dbReference type="AlphaFoldDB" id="A0A7W9ENP7"/>
<organism evidence="4 5">
    <name type="scientific">Brucella daejeonensis</name>
    <dbReference type="NCBI Taxonomy" id="659015"/>
    <lineage>
        <taxon>Bacteria</taxon>
        <taxon>Pseudomonadati</taxon>
        <taxon>Pseudomonadota</taxon>
        <taxon>Alphaproteobacteria</taxon>
        <taxon>Hyphomicrobiales</taxon>
        <taxon>Brucellaceae</taxon>
        <taxon>Brucella/Ochrobactrum group</taxon>
        <taxon>Brucella</taxon>
    </lineage>
</organism>
<dbReference type="EMBL" id="JACIJG010000043">
    <property type="protein sequence ID" value="MBB5704639.1"/>
    <property type="molecule type" value="Genomic_DNA"/>
</dbReference>
<dbReference type="Gene3D" id="2.30.40.10">
    <property type="entry name" value="Urease, subunit C, domain 1"/>
    <property type="match status" value="1"/>
</dbReference>
<name>A0A7W9ENP7_9HYPH</name>
<keyword evidence="2 4" id="KW-0378">Hydrolase</keyword>
<dbReference type="PANTHER" id="PTHR43794:SF11">
    <property type="entry name" value="AMIDOHYDROLASE-RELATED DOMAIN-CONTAINING PROTEIN"/>
    <property type="match status" value="1"/>
</dbReference>
<reference evidence="4 5" key="1">
    <citation type="submission" date="2020-08" db="EMBL/GenBank/DDBJ databases">
        <title>Genomic Encyclopedia of Type Strains, Phase IV (KMG-IV): sequencing the most valuable type-strain genomes for metagenomic binning, comparative biology and taxonomic classification.</title>
        <authorList>
            <person name="Goeker M."/>
        </authorList>
    </citation>
    <scope>NUCLEOTIDE SEQUENCE [LARGE SCALE GENOMIC DNA]</scope>
    <source>
        <strain evidence="4 5">DSM 26944</strain>
    </source>
</reference>
<keyword evidence="5" id="KW-1185">Reference proteome</keyword>
<evidence type="ECO:0000313" key="5">
    <source>
        <dbReference type="Proteomes" id="UP000555546"/>
    </source>
</evidence>
<comment type="caution">
    <text evidence="4">The sequence shown here is derived from an EMBL/GenBank/DDBJ whole genome shotgun (WGS) entry which is preliminary data.</text>
</comment>
<evidence type="ECO:0000313" key="4">
    <source>
        <dbReference type="EMBL" id="MBB5704639.1"/>
    </source>
</evidence>
<gene>
    <name evidence="4" type="ORF">FHS76_004569</name>
</gene>
<evidence type="ECO:0000256" key="2">
    <source>
        <dbReference type="ARBA" id="ARBA00022801"/>
    </source>
</evidence>
<dbReference type="PANTHER" id="PTHR43794">
    <property type="entry name" value="AMINOHYDROLASE SSNA-RELATED"/>
    <property type="match status" value="1"/>
</dbReference>
<sequence length="468" mass="49952">MNSASHERILIKGAYILSQDDERGEFVGDVLVANGKIAEVGVGLRDDEATVVDGSGHALLPGFIDTHRHAWQGALRGLDPSWTYAEYRNHVQIGLGPHLEPEDVRIGNLAADLMSLDAGVTTVRDESHIMNSPAHADAAIAAHWESGIRSVFAYGWPSTEAESWQFGSVRAHPADIRRVRESVLSDDSARVTLAAMLRGPELSTIDIATQDIALARDLGLQMSMHVGLGEWGVKQAAVRKLHDAGLLGPDMLFIHGCTSTDEELRMIADHGAQVSVASSIEAFMPGLGQPATNRMVAAGLRPSLSLDVETSAAGDLFGAMRAALVYQQLVRAGATGLMERNLEALPTFDSRDLLAFATINGARACGIDDRTGSITPGKEADLIMIRLTDVNLLPATDVAATIVTGAHSGNVTYVMVAGKVVKSDGILQNTFGIEELASKSRDRIYSRAGLAMPGIEHRRMISSQNVGN</sequence>
<proteinExistence type="inferred from homology"/>